<dbReference type="GO" id="GO:0008137">
    <property type="term" value="F:NADH dehydrogenase (ubiquinone) activity"/>
    <property type="evidence" value="ECO:0007669"/>
    <property type="project" value="UniProtKB-EC"/>
</dbReference>
<evidence type="ECO:0000256" key="5">
    <source>
        <dbReference type="ARBA" id="ARBA00022448"/>
    </source>
</evidence>
<keyword evidence="8" id="KW-1278">Translocase</keyword>
<keyword evidence="11" id="KW-0520">NAD</keyword>
<geneLocation type="mitochondrion" evidence="17"/>
<evidence type="ECO:0000256" key="1">
    <source>
        <dbReference type="ARBA" id="ARBA00004225"/>
    </source>
</evidence>
<keyword evidence="6" id="KW-0679">Respiratory chain</keyword>
<keyword evidence="5" id="KW-0813">Transport</keyword>
<name>A0A6M6CXV2_9NEOP</name>
<accession>A0A6M6CXV2</accession>
<dbReference type="PANTHER" id="PTHR11435:SF1">
    <property type="entry name" value="NADH-UBIQUINONE OXIDOREDUCTASE CHAIN 6"/>
    <property type="match status" value="1"/>
</dbReference>
<keyword evidence="9" id="KW-0249">Electron transport</keyword>
<keyword evidence="10 16" id="KW-1133">Transmembrane helix</keyword>
<dbReference type="AlphaFoldDB" id="A0A6M6CXV2"/>
<dbReference type="PANTHER" id="PTHR11435">
    <property type="entry name" value="NADH UBIQUINONE OXIDOREDUCTASE SUBUNIT ND6"/>
    <property type="match status" value="1"/>
</dbReference>
<dbReference type="GO" id="GO:0031966">
    <property type="term" value="C:mitochondrial membrane"/>
    <property type="evidence" value="ECO:0007669"/>
    <property type="project" value="UniProtKB-SubCell"/>
</dbReference>
<keyword evidence="13 16" id="KW-0472">Membrane</keyword>
<sequence length="174" mass="20910">MFKMIIMYFMLFMSILMFFMNHPIPMGLMILMQTLLLCMISGLSIYSYWFSYILFLIMLGGLMVLFIYVSTIASNETFKMNKMMYFYIIMINLLLISFFLIFTNKMNWMNISNMEMMNFNYKFLMLNNENKINLSKLYNKKTFMMMLMMIMYLLITLIAVVKIINIFHGPLRSS</sequence>
<dbReference type="EC" id="7.1.1.2" evidence="3"/>
<evidence type="ECO:0000256" key="6">
    <source>
        <dbReference type="ARBA" id="ARBA00022660"/>
    </source>
</evidence>
<evidence type="ECO:0000256" key="15">
    <source>
        <dbReference type="ARBA" id="ARBA00049551"/>
    </source>
</evidence>
<evidence type="ECO:0000256" key="10">
    <source>
        <dbReference type="ARBA" id="ARBA00022989"/>
    </source>
</evidence>
<evidence type="ECO:0000256" key="12">
    <source>
        <dbReference type="ARBA" id="ARBA00023128"/>
    </source>
</evidence>
<evidence type="ECO:0000256" key="16">
    <source>
        <dbReference type="SAM" id="Phobius"/>
    </source>
</evidence>
<evidence type="ECO:0000313" key="17">
    <source>
        <dbReference type="EMBL" id="QJX65656.1"/>
    </source>
</evidence>
<evidence type="ECO:0000256" key="11">
    <source>
        <dbReference type="ARBA" id="ARBA00023027"/>
    </source>
</evidence>
<evidence type="ECO:0000256" key="14">
    <source>
        <dbReference type="ARBA" id="ARBA00031019"/>
    </source>
</evidence>
<keyword evidence="7 16" id="KW-0812">Transmembrane</keyword>
<evidence type="ECO:0000256" key="3">
    <source>
        <dbReference type="ARBA" id="ARBA00012944"/>
    </source>
</evidence>
<evidence type="ECO:0000256" key="8">
    <source>
        <dbReference type="ARBA" id="ARBA00022967"/>
    </source>
</evidence>
<comment type="subcellular location">
    <subcellularLocation>
        <location evidence="1">Mitochondrion membrane</location>
        <topology evidence="1">Multi-pass membrane protein</topology>
    </subcellularLocation>
</comment>
<feature type="transmembrane region" description="Helical" evidence="16">
    <location>
        <begin position="52"/>
        <end position="72"/>
    </location>
</feature>
<dbReference type="EMBL" id="MH823253">
    <property type="protein sequence ID" value="QJX65656.1"/>
    <property type="molecule type" value="Genomic_DNA"/>
</dbReference>
<evidence type="ECO:0000256" key="13">
    <source>
        <dbReference type="ARBA" id="ARBA00023136"/>
    </source>
</evidence>
<evidence type="ECO:0000256" key="9">
    <source>
        <dbReference type="ARBA" id="ARBA00022982"/>
    </source>
</evidence>
<protein>
    <recommendedName>
        <fullName evidence="4">NADH-ubiquinone oxidoreductase chain 6</fullName>
        <ecNumber evidence="3">7.1.1.2</ecNumber>
    </recommendedName>
    <alternativeName>
        <fullName evidence="14">NADH dehydrogenase subunit 6</fullName>
    </alternativeName>
</protein>
<feature type="transmembrane region" description="Helical" evidence="16">
    <location>
        <begin position="84"/>
        <end position="102"/>
    </location>
</feature>
<evidence type="ECO:0000256" key="4">
    <source>
        <dbReference type="ARBA" id="ARBA00021095"/>
    </source>
</evidence>
<proteinExistence type="inferred from homology"/>
<feature type="transmembrane region" description="Helical" evidence="16">
    <location>
        <begin position="143"/>
        <end position="164"/>
    </location>
</feature>
<reference evidence="17" key="1">
    <citation type="journal article" date="2020" name="Mitochondrial DNA Part B Resour">
        <title>Complete mitochondrial genome of the Amorophaga japonica Robinson, 1986 (Lepidoptera: Tineidae).</title>
        <authorList>
            <person name="Kim J.S."/>
            <person name="Kim M.J."/>
            <person name="Kim I."/>
        </authorList>
    </citation>
    <scope>NUCLEOTIDE SEQUENCE</scope>
</reference>
<evidence type="ECO:0000256" key="7">
    <source>
        <dbReference type="ARBA" id="ARBA00022692"/>
    </source>
</evidence>
<comment type="similarity">
    <text evidence="2">Belongs to the complex I subunit 6 family.</text>
</comment>
<comment type="catalytic activity">
    <reaction evidence="15">
        <text>a ubiquinone + NADH + 5 H(+)(in) = a ubiquinol + NAD(+) + 4 H(+)(out)</text>
        <dbReference type="Rhea" id="RHEA:29091"/>
        <dbReference type="Rhea" id="RHEA-COMP:9565"/>
        <dbReference type="Rhea" id="RHEA-COMP:9566"/>
        <dbReference type="ChEBI" id="CHEBI:15378"/>
        <dbReference type="ChEBI" id="CHEBI:16389"/>
        <dbReference type="ChEBI" id="CHEBI:17976"/>
        <dbReference type="ChEBI" id="CHEBI:57540"/>
        <dbReference type="ChEBI" id="CHEBI:57945"/>
        <dbReference type="EC" id="7.1.1.2"/>
    </reaction>
</comment>
<organism evidence="17">
    <name type="scientific">Amorophaga japonica</name>
    <dbReference type="NCBI Taxonomy" id="1454529"/>
    <lineage>
        <taxon>Eukaryota</taxon>
        <taxon>Metazoa</taxon>
        <taxon>Ecdysozoa</taxon>
        <taxon>Arthropoda</taxon>
        <taxon>Hexapoda</taxon>
        <taxon>Insecta</taxon>
        <taxon>Pterygota</taxon>
        <taxon>Neoptera</taxon>
        <taxon>Endopterygota</taxon>
        <taxon>Lepidoptera</taxon>
        <taxon>Glossata</taxon>
        <taxon>Ditrysia</taxon>
        <taxon>Tineoidea</taxon>
        <taxon>Tineidae</taxon>
        <taxon>Scardiinae</taxon>
        <taxon>Amorophaga</taxon>
    </lineage>
</organism>
<gene>
    <name evidence="17" type="primary">ND6</name>
</gene>
<dbReference type="InterPro" id="IPR050269">
    <property type="entry name" value="ComplexI_Subunit6"/>
</dbReference>
<evidence type="ECO:0000256" key="2">
    <source>
        <dbReference type="ARBA" id="ARBA00005698"/>
    </source>
</evidence>
<keyword evidence="12 17" id="KW-0496">Mitochondrion</keyword>